<accession>A0A931ML31</accession>
<evidence type="ECO:0000256" key="7">
    <source>
        <dbReference type="ARBA" id="ARBA00022822"/>
    </source>
</evidence>
<keyword evidence="9 10" id="KW-0456">Lyase</keyword>
<dbReference type="Proteomes" id="UP000617634">
    <property type="component" value="Unassembled WGS sequence"/>
</dbReference>
<dbReference type="AlphaFoldDB" id="A0A931ML31"/>
<dbReference type="Pfam" id="PF00218">
    <property type="entry name" value="IGPS"/>
    <property type="match status" value="1"/>
</dbReference>
<dbReference type="EMBL" id="JADZGI010000001">
    <property type="protein sequence ID" value="MBH0113468.1"/>
    <property type="molecule type" value="Genomic_DNA"/>
</dbReference>
<evidence type="ECO:0000313" key="13">
    <source>
        <dbReference type="Proteomes" id="UP000617634"/>
    </source>
</evidence>
<dbReference type="NCBIfam" id="NF001370">
    <property type="entry name" value="PRK00278.1-2"/>
    <property type="match status" value="1"/>
</dbReference>
<evidence type="ECO:0000256" key="1">
    <source>
        <dbReference type="ARBA" id="ARBA00001633"/>
    </source>
</evidence>
<evidence type="ECO:0000256" key="9">
    <source>
        <dbReference type="ARBA" id="ARBA00023239"/>
    </source>
</evidence>
<evidence type="ECO:0000259" key="11">
    <source>
        <dbReference type="Pfam" id="PF00218"/>
    </source>
</evidence>
<dbReference type="InterPro" id="IPR045186">
    <property type="entry name" value="Indole-3-glycerol_P_synth"/>
</dbReference>
<protein>
    <recommendedName>
        <fullName evidence="4 10">Indole-3-glycerol phosphate synthase</fullName>
        <shortName evidence="10">IGPS</shortName>
        <ecNumber evidence="3 10">4.1.1.48</ecNumber>
    </recommendedName>
</protein>
<dbReference type="InterPro" id="IPR013785">
    <property type="entry name" value="Aldolase_TIM"/>
</dbReference>
<name>A0A931ML31_9SPHN</name>
<dbReference type="PROSITE" id="PS00614">
    <property type="entry name" value="IGPS"/>
    <property type="match status" value="1"/>
</dbReference>
<dbReference type="NCBIfam" id="NF001373">
    <property type="entry name" value="PRK00278.1-6"/>
    <property type="match status" value="1"/>
</dbReference>
<dbReference type="InterPro" id="IPR011060">
    <property type="entry name" value="RibuloseP-bd_barrel"/>
</dbReference>
<evidence type="ECO:0000256" key="2">
    <source>
        <dbReference type="ARBA" id="ARBA00004696"/>
    </source>
</evidence>
<comment type="similarity">
    <text evidence="10">Belongs to the TrpC family.</text>
</comment>
<evidence type="ECO:0000256" key="8">
    <source>
        <dbReference type="ARBA" id="ARBA00023141"/>
    </source>
</evidence>
<comment type="caution">
    <text evidence="12">The sequence shown here is derived from an EMBL/GenBank/DDBJ whole genome shotgun (WGS) entry which is preliminary data.</text>
</comment>
<keyword evidence="7 10" id="KW-0822">Tryptophan biosynthesis</keyword>
<dbReference type="RefSeq" id="WP_197163688.1">
    <property type="nucleotide sequence ID" value="NZ_JADZGI010000001.1"/>
</dbReference>
<dbReference type="EC" id="4.1.1.48" evidence="3 10"/>
<dbReference type="FunFam" id="3.20.20.70:FF:000024">
    <property type="entry name" value="Indole-3-glycerol phosphate synthase"/>
    <property type="match status" value="1"/>
</dbReference>
<keyword evidence="6 10" id="KW-0210">Decarboxylase</keyword>
<organism evidence="12 13">
    <name type="scientific">Novosphingobium aureum</name>
    <dbReference type="NCBI Taxonomy" id="2792964"/>
    <lineage>
        <taxon>Bacteria</taxon>
        <taxon>Pseudomonadati</taxon>
        <taxon>Pseudomonadota</taxon>
        <taxon>Alphaproteobacteria</taxon>
        <taxon>Sphingomonadales</taxon>
        <taxon>Sphingomonadaceae</taxon>
        <taxon>Novosphingobium</taxon>
    </lineage>
</organism>
<reference evidence="12" key="1">
    <citation type="submission" date="2020-11" db="EMBL/GenBank/DDBJ databases">
        <title>Novosphingobium aureum sp. nov., a marine bacterium isolated from sediment of a salt flat.</title>
        <authorList>
            <person name="Yoo Y."/>
            <person name="Kim J.-J."/>
        </authorList>
    </citation>
    <scope>NUCLEOTIDE SEQUENCE</scope>
    <source>
        <strain evidence="12">YJ-S2-02</strain>
    </source>
</reference>
<evidence type="ECO:0000313" key="12">
    <source>
        <dbReference type="EMBL" id="MBH0113468.1"/>
    </source>
</evidence>
<evidence type="ECO:0000256" key="3">
    <source>
        <dbReference type="ARBA" id="ARBA00012362"/>
    </source>
</evidence>
<dbReference type="PANTHER" id="PTHR22854">
    <property type="entry name" value="TRYPTOPHAN BIOSYNTHESIS PROTEIN"/>
    <property type="match status" value="1"/>
</dbReference>
<dbReference type="InterPro" id="IPR001468">
    <property type="entry name" value="Indole-3-GlycerolPSynthase_CS"/>
</dbReference>
<dbReference type="GO" id="GO:0000162">
    <property type="term" value="P:L-tryptophan biosynthetic process"/>
    <property type="evidence" value="ECO:0007669"/>
    <property type="project" value="UniProtKB-UniRule"/>
</dbReference>
<dbReference type="HAMAP" id="MF_00134_B">
    <property type="entry name" value="IGPS_B"/>
    <property type="match status" value="1"/>
</dbReference>
<comment type="catalytic activity">
    <reaction evidence="1 10">
        <text>1-(2-carboxyphenylamino)-1-deoxy-D-ribulose 5-phosphate + H(+) = (1S,2R)-1-C-(indol-3-yl)glycerol 3-phosphate + CO2 + H2O</text>
        <dbReference type="Rhea" id="RHEA:23476"/>
        <dbReference type="ChEBI" id="CHEBI:15377"/>
        <dbReference type="ChEBI" id="CHEBI:15378"/>
        <dbReference type="ChEBI" id="CHEBI:16526"/>
        <dbReference type="ChEBI" id="CHEBI:58613"/>
        <dbReference type="ChEBI" id="CHEBI:58866"/>
        <dbReference type="EC" id="4.1.1.48"/>
    </reaction>
</comment>
<evidence type="ECO:0000256" key="5">
    <source>
        <dbReference type="ARBA" id="ARBA00022605"/>
    </source>
</evidence>
<dbReference type="InterPro" id="IPR013798">
    <property type="entry name" value="Indole-3-glycerol_P_synth_dom"/>
</dbReference>
<keyword evidence="8 10" id="KW-0057">Aromatic amino acid biosynthesis</keyword>
<dbReference type="GO" id="GO:0004640">
    <property type="term" value="F:phosphoribosylanthranilate isomerase activity"/>
    <property type="evidence" value="ECO:0007669"/>
    <property type="project" value="TreeGrafter"/>
</dbReference>
<dbReference type="NCBIfam" id="NF001377">
    <property type="entry name" value="PRK00278.2-4"/>
    <property type="match status" value="1"/>
</dbReference>
<evidence type="ECO:0000256" key="10">
    <source>
        <dbReference type="HAMAP-Rule" id="MF_00134"/>
    </source>
</evidence>
<gene>
    <name evidence="10 12" type="primary">trpC</name>
    <name evidence="12" type="ORF">I5E68_10960</name>
</gene>
<proteinExistence type="inferred from homology"/>
<evidence type="ECO:0000256" key="4">
    <source>
        <dbReference type="ARBA" id="ARBA00018080"/>
    </source>
</evidence>
<comment type="pathway">
    <text evidence="2 10">Amino-acid biosynthesis; L-tryptophan biosynthesis; L-tryptophan from chorismate: step 4/5.</text>
</comment>
<dbReference type="PANTHER" id="PTHR22854:SF2">
    <property type="entry name" value="INDOLE-3-GLYCEROL-PHOSPHATE SYNTHASE"/>
    <property type="match status" value="1"/>
</dbReference>
<dbReference type="GO" id="GO:0004425">
    <property type="term" value="F:indole-3-glycerol-phosphate synthase activity"/>
    <property type="evidence" value="ECO:0007669"/>
    <property type="project" value="UniProtKB-UniRule"/>
</dbReference>
<keyword evidence="13" id="KW-1185">Reference proteome</keyword>
<keyword evidence="5 10" id="KW-0028">Amino-acid biosynthesis</keyword>
<dbReference type="SUPFAM" id="SSF51366">
    <property type="entry name" value="Ribulose-phoshate binding barrel"/>
    <property type="match status" value="1"/>
</dbReference>
<dbReference type="Gene3D" id="3.20.20.70">
    <property type="entry name" value="Aldolase class I"/>
    <property type="match status" value="1"/>
</dbReference>
<dbReference type="CDD" id="cd00331">
    <property type="entry name" value="IGPS"/>
    <property type="match status" value="1"/>
</dbReference>
<sequence length="262" mass="28375">MSDKLTEICQTKRGEVDARKAATSLDALEARAAAQEAPRGFEAALRARAETGYALIAEIKKASPSKGLIRPDFRPADHAVAYEKGGAACLSILTDASYFQGHEDYLVAARAAVSLPVIRKDFMINPWQVAEARSIGADAILIIVAALDDTLMAELEAAAHQYGLDCLVEVHNELEMERASRLKSRLIGVNNRDLKRFVTDIGTTERLAPLAPEGTLLVSESGINSHADLERLAPCARTFLVGESLMRHADVEAATRRLLKGN</sequence>
<evidence type="ECO:0000256" key="6">
    <source>
        <dbReference type="ARBA" id="ARBA00022793"/>
    </source>
</evidence>
<feature type="domain" description="Indole-3-glycerol phosphate synthase" evidence="11">
    <location>
        <begin position="5"/>
        <end position="258"/>
    </location>
</feature>